<dbReference type="EMBL" id="LNIX01000004">
    <property type="protein sequence ID" value="OXA55463.1"/>
    <property type="molecule type" value="Genomic_DNA"/>
</dbReference>
<keyword evidence="4" id="KW-1185">Reference proteome</keyword>
<feature type="region of interest" description="Disordered" evidence="1">
    <location>
        <begin position="98"/>
        <end position="234"/>
    </location>
</feature>
<feature type="domain" description="Myb/SANT-like DNA-binding" evidence="2">
    <location>
        <begin position="19"/>
        <end position="77"/>
    </location>
</feature>
<evidence type="ECO:0000259" key="2">
    <source>
        <dbReference type="Pfam" id="PF13837"/>
    </source>
</evidence>
<sequence length="254" mass="29715">MLELVKRRFRWKRNVEYDIALLSETESFNPFVTKKNADVWKQVATKLKESQLKMPVTDRSCRERVQKLLEQFRQEEEFSSIQNDFCISIYPIVIERGSSSSEDEGDIDEDIEPRGSPKASPGLNINHVDEDGKIKDAKAKANGKESTEESSDSEQEERNVTPKFKRKRSPRQQPDNKRRKPSNADKRNELLQYLSKKNTADRDLEKETINVRKQEAENKKRELELQAQRQDAEVAERSKMNDILMKLLMKKLDE</sequence>
<feature type="compositionally biased region" description="Basic and acidic residues" evidence="1">
    <location>
        <begin position="198"/>
        <end position="234"/>
    </location>
</feature>
<protein>
    <recommendedName>
        <fullName evidence="2">Myb/SANT-like DNA-binding domain-containing protein</fullName>
    </recommendedName>
</protein>
<feature type="compositionally biased region" description="Acidic residues" evidence="1">
    <location>
        <begin position="101"/>
        <end position="111"/>
    </location>
</feature>
<reference evidence="3 4" key="1">
    <citation type="submission" date="2015-12" db="EMBL/GenBank/DDBJ databases">
        <title>The genome of Folsomia candida.</title>
        <authorList>
            <person name="Faddeeva A."/>
            <person name="Derks M.F."/>
            <person name="Anvar Y."/>
            <person name="Smit S."/>
            <person name="Van Straalen N."/>
            <person name="Roelofs D."/>
        </authorList>
    </citation>
    <scope>NUCLEOTIDE SEQUENCE [LARGE SCALE GENOMIC DNA]</scope>
    <source>
        <strain evidence="3 4">VU population</strain>
        <tissue evidence="3">Whole body</tissue>
    </source>
</reference>
<dbReference type="Proteomes" id="UP000198287">
    <property type="component" value="Unassembled WGS sequence"/>
</dbReference>
<evidence type="ECO:0000313" key="4">
    <source>
        <dbReference type="Proteomes" id="UP000198287"/>
    </source>
</evidence>
<dbReference type="AlphaFoldDB" id="A0A226ECZ0"/>
<evidence type="ECO:0000313" key="3">
    <source>
        <dbReference type="EMBL" id="OXA55463.1"/>
    </source>
</evidence>
<proteinExistence type="predicted"/>
<dbReference type="InterPro" id="IPR044822">
    <property type="entry name" value="Myb_DNA-bind_4"/>
</dbReference>
<feature type="compositionally biased region" description="Basic and acidic residues" evidence="1">
    <location>
        <begin position="127"/>
        <end position="147"/>
    </location>
</feature>
<organism evidence="3 4">
    <name type="scientific">Folsomia candida</name>
    <name type="common">Springtail</name>
    <dbReference type="NCBI Taxonomy" id="158441"/>
    <lineage>
        <taxon>Eukaryota</taxon>
        <taxon>Metazoa</taxon>
        <taxon>Ecdysozoa</taxon>
        <taxon>Arthropoda</taxon>
        <taxon>Hexapoda</taxon>
        <taxon>Collembola</taxon>
        <taxon>Entomobryomorpha</taxon>
        <taxon>Isotomoidea</taxon>
        <taxon>Isotomidae</taxon>
        <taxon>Proisotominae</taxon>
        <taxon>Folsomia</taxon>
    </lineage>
</organism>
<dbReference type="Pfam" id="PF13837">
    <property type="entry name" value="Myb_DNA-bind_4"/>
    <property type="match status" value="1"/>
</dbReference>
<accession>A0A226ECZ0</accession>
<gene>
    <name evidence="3" type="ORF">Fcan01_08879</name>
</gene>
<name>A0A226ECZ0_FOLCA</name>
<comment type="caution">
    <text evidence="3">The sequence shown here is derived from an EMBL/GenBank/DDBJ whole genome shotgun (WGS) entry which is preliminary data.</text>
</comment>
<evidence type="ECO:0000256" key="1">
    <source>
        <dbReference type="SAM" id="MobiDB-lite"/>
    </source>
</evidence>
<dbReference type="OrthoDB" id="8251734at2759"/>